<comment type="caution">
    <text evidence="1">The sequence shown here is derived from an EMBL/GenBank/DDBJ whole genome shotgun (WGS) entry which is preliminary data.</text>
</comment>
<proteinExistence type="predicted"/>
<sequence>MELPHAIEQVIAIKSERAKMRGMGPDAVVQPVTVREEKGLSQISSNIPLISSYDEMYEKEVPISVIKDNSKEDINHVVLSKEPVDLDDDDDKIEKRKTRFFWKKKLKKLSRITVAELKTKSECYLSCKSITQRYTCTPSFVS</sequence>
<evidence type="ECO:0000313" key="2">
    <source>
        <dbReference type="Proteomes" id="UP000886998"/>
    </source>
</evidence>
<evidence type="ECO:0000313" key="1">
    <source>
        <dbReference type="EMBL" id="GFY42266.1"/>
    </source>
</evidence>
<organism evidence="1 2">
    <name type="scientific">Trichonephila inaurata madagascariensis</name>
    <dbReference type="NCBI Taxonomy" id="2747483"/>
    <lineage>
        <taxon>Eukaryota</taxon>
        <taxon>Metazoa</taxon>
        <taxon>Ecdysozoa</taxon>
        <taxon>Arthropoda</taxon>
        <taxon>Chelicerata</taxon>
        <taxon>Arachnida</taxon>
        <taxon>Araneae</taxon>
        <taxon>Araneomorphae</taxon>
        <taxon>Entelegynae</taxon>
        <taxon>Araneoidea</taxon>
        <taxon>Nephilidae</taxon>
        <taxon>Trichonephila</taxon>
        <taxon>Trichonephila inaurata</taxon>
    </lineage>
</organism>
<dbReference type="EMBL" id="BMAV01002985">
    <property type="protein sequence ID" value="GFY42266.1"/>
    <property type="molecule type" value="Genomic_DNA"/>
</dbReference>
<reference evidence="1" key="1">
    <citation type="submission" date="2020-08" db="EMBL/GenBank/DDBJ databases">
        <title>Multicomponent nature underlies the extraordinary mechanical properties of spider dragline silk.</title>
        <authorList>
            <person name="Kono N."/>
            <person name="Nakamura H."/>
            <person name="Mori M."/>
            <person name="Yoshida Y."/>
            <person name="Ohtoshi R."/>
            <person name="Malay A.D."/>
            <person name="Moran D.A.P."/>
            <person name="Tomita M."/>
            <person name="Numata K."/>
            <person name="Arakawa K."/>
        </authorList>
    </citation>
    <scope>NUCLEOTIDE SEQUENCE</scope>
</reference>
<name>A0A8X6WYN2_9ARAC</name>
<gene>
    <name evidence="1" type="ORF">TNIN_214621</name>
</gene>
<keyword evidence="2" id="KW-1185">Reference proteome</keyword>
<dbReference type="Proteomes" id="UP000886998">
    <property type="component" value="Unassembled WGS sequence"/>
</dbReference>
<protein>
    <submittedName>
        <fullName evidence="1">Uncharacterized protein</fullName>
    </submittedName>
</protein>
<dbReference type="AlphaFoldDB" id="A0A8X6WYN2"/>
<accession>A0A8X6WYN2</accession>